<dbReference type="InterPro" id="IPR028994">
    <property type="entry name" value="Integrin_alpha_N"/>
</dbReference>
<dbReference type="SUPFAM" id="SSF69318">
    <property type="entry name" value="Integrin alpha N-terminal domain"/>
    <property type="match status" value="1"/>
</dbReference>
<protein>
    <submittedName>
        <fullName evidence="2">VCBS repeat-containing protein</fullName>
    </submittedName>
</protein>
<evidence type="ECO:0000313" key="2">
    <source>
        <dbReference type="EMBL" id="MCP1373270.1"/>
    </source>
</evidence>
<accession>A0ABT1F7F0</accession>
<keyword evidence="1" id="KW-0732">Signal</keyword>
<reference evidence="2 3" key="1">
    <citation type="submission" date="2022-06" db="EMBL/GenBank/DDBJ databases">
        <title>Dyella sp. Sa strain:Sa Genome sequencing.</title>
        <authorList>
            <person name="Park S."/>
        </authorList>
    </citation>
    <scope>NUCLEOTIDE SEQUENCE [LARGE SCALE GENOMIC DNA]</scope>
    <source>
        <strain evidence="2 3">Sa</strain>
    </source>
</reference>
<dbReference type="EMBL" id="JAMZEK010000001">
    <property type="protein sequence ID" value="MCP1373270.1"/>
    <property type="molecule type" value="Genomic_DNA"/>
</dbReference>
<evidence type="ECO:0000313" key="3">
    <source>
        <dbReference type="Proteomes" id="UP001204615"/>
    </source>
</evidence>
<dbReference type="PANTHER" id="PTHR46580">
    <property type="entry name" value="SENSOR KINASE-RELATED"/>
    <property type="match status" value="1"/>
</dbReference>
<name>A0ABT1F7F0_9GAMM</name>
<proteinExistence type="predicted"/>
<comment type="caution">
    <text evidence="2">The sequence shown here is derived from an EMBL/GenBank/DDBJ whole genome shotgun (WGS) entry which is preliminary data.</text>
</comment>
<dbReference type="InterPro" id="IPR013517">
    <property type="entry name" value="FG-GAP"/>
</dbReference>
<sequence length="661" mass="68648">MLLAGAARSADAAVTQVTTNPYSPAYNHPYRHGVMPTLETAQAVRSYDAARAAAPAIGMAATSANTLSYGGGYYGYGVLSGHPKVYLVVYGSQWGTAGTDGDGNMTLSNDPVSAVPYLQRMFQGLGTAGELWSGVLTQYCDGAAVSNAATSCPDNANFIAYPTGGGVFAGIWYDNASPSPASATQSQLSAEAVKAAQHFGNTTAASNRYAQYVILSPTGTTPDGFNTSSGNFCAWHSAGGFTDPSTSSYVPVPYTNMPYVYDAGYSCGQNYVNGGTPGYLDGFSIVEGHEYAETLTDALPGYGWVNSSSGDENADECAWIHSGQGASANVTMSTGSFAMQSTWSNDTDRCEIEHAISGGLPIPDDLTGQGMSSLIMAGPGALNVGTIADAGSTTAIASGYYPAATADLNGDSFADIIWTSGNNDLYVWLGGPSGFTPRAIGSYPAGWVLEGAGDVNGDGKGDLIWLNDQTHQFAYWLMDGSKRIGSSVINVAPGYYPVTMGDFDGNGKLDIVWTSANRDLYMWLGNGKGFASSYVTTYPAGWRIVGSGILSSSGNDDLIWESTDGSQWGYWLMNGAKVAKVAAFSVPGGLSGYSVAANGDYDGNGLADIIWSNGSSVVPWLNDGVCSTTVSCTFTSQSALALPSNESVYNSSLPSTLQVTP</sequence>
<dbReference type="Gene3D" id="2.130.10.130">
    <property type="entry name" value="Integrin alpha, N-terminal"/>
    <property type="match status" value="1"/>
</dbReference>
<gene>
    <name evidence="2" type="ORF">NC595_04280</name>
</gene>
<organism evidence="2 3">
    <name type="scientific">Dyella lutea</name>
    <dbReference type="NCBI Taxonomy" id="2950441"/>
    <lineage>
        <taxon>Bacteria</taxon>
        <taxon>Pseudomonadati</taxon>
        <taxon>Pseudomonadota</taxon>
        <taxon>Gammaproteobacteria</taxon>
        <taxon>Lysobacterales</taxon>
        <taxon>Rhodanobacteraceae</taxon>
        <taxon>Dyella</taxon>
    </lineage>
</organism>
<dbReference type="Pfam" id="PF13517">
    <property type="entry name" value="FG-GAP_3"/>
    <property type="match status" value="1"/>
</dbReference>
<dbReference type="Proteomes" id="UP001204615">
    <property type="component" value="Unassembled WGS sequence"/>
</dbReference>
<dbReference type="RefSeq" id="WP_253565018.1">
    <property type="nucleotide sequence ID" value="NZ_JAMZEK010000001.1"/>
</dbReference>
<evidence type="ECO:0000256" key="1">
    <source>
        <dbReference type="ARBA" id="ARBA00022729"/>
    </source>
</evidence>
<keyword evidence="3" id="KW-1185">Reference proteome</keyword>